<dbReference type="GO" id="GO:0015813">
    <property type="term" value="P:L-glutamate transmembrane transport"/>
    <property type="evidence" value="ECO:0007669"/>
    <property type="project" value="UniProtKB-UniRule"/>
</dbReference>
<comment type="function">
    <text evidence="1">Catalyzes the sodium-dependent transport of glutamate.</text>
</comment>
<evidence type="ECO:0000256" key="1">
    <source>
        <dbReference type="HAMAP-Rule" id="MF_02062"/>
    </source>
</evidence>
<dbReference type="PANTHER" id="PTHR36178:SF1">
    <property type="entry name" value="SODIUM_GLUTAMATE SYMPORTER"/>
    <property type="match status" value="1"/>
</dbReference>
<keyword evidence="1" id="KW-0812">Transmembrane</keyword>
<comment type="similarity">
    <text evidence="1">Belongs to the glutamate:Na(+) symporter (ESS) (TC 2.A.27) family.</text>
</comment>
<sequence length="394" mass="41819">MTLTAFQTVALAALVVYFGRFIKSKIQILDKYNLPSPVIGGFIVAIIISTLKAQGLFVLTFNKAFEEALMITFFTSVGYSASVRLLKEGGRAVVFFLLLTIGGLLVQIIAGIGLAKMMGEHPLMGVLTGAVSLTGGPGTALAFGPVFEAAGVEGASVIGVTTAMGGIVLGGLIGTPLATYLINKKKLKHPVDHDSGAHQESMMLKSFAGRDLLMHLLALTLIMGIGTTISSWISSLQITLPIYIGSMVVAAIFRNIEDTKTVFKISPEWIEEIGSVALTLFIAMAIMSLRLEELKNAALPILVFLTVQAILVAVTALGPAFWVAGKDYEASVMSAGYVGFMMGTTANAMANMHSLSQRYGHAYKAFLVVPLVGSCFIDFINAALVTFCINMFGN</sequence>
<feature type="transmembrane region" description="Helical" evidence="1">
    <location>
        <begin position="155"/>
        <end position="182"/>
    </location>
</feature>
<name>A0A1Z3N6U1_BDEBC</name>
<dbReference type="PANTHER" id="PTHR36178">
    <property type="entry name" value="SLR0625 PROTEIN"/>
    <property type="match status" value="1"/>
</dbReference>
<feature type="transmembrane region" description="Helical" evidence="1">
    <location>
        <begin position="335"/>
        <end position="353"/>
    </location>
</feature>
<feature type="transmembrane region" description="Helical" evidence="1">
    <location>
        <begin position="92"/>
        <end position="115"/>
    </location>
</feature>
<dbReference type="Proteomes" id="UP000197003">
    <property type="component" value="Chromosome"/>
</dbReference>
<comment type="subcellular location">
    <subcellularLocation>
        <location evidence="1">Cell membrane</location>
        <topology evidence="1">Multi-pass membrane protein</topology>
    </subcellularLocation>
</comment>
<dbReference type="OrthoDB" id="5290576at2"/>
<feature type="transmembrane region" description="Helical" evidence="1">
    <location>
        <begin position="365"/>
        <end position="392"/>
    </location>
</feature>
<feature type="transmembrane region" description="Helical" evidence="1">
    <location>
        <begin position="301"/>
        <end position="323"/>
    </location>
</feature>
<keyword evidence="1" id="KW-0739">Sodium transport</keyword>
<reference evidence="3 4" key="1">
    <citation type="submission" date="2017-04" db="EMBL/GenBank/DDBJ databases">
        <title>Whole genome sequence of Bdellovibrio bacteriovorus strain SSB218315.</title>
        <authorList>
            <person name="Oyedara O."/>
            <person name="Rodriguez-Perez M.A."/>
        </authorList>
    </citation>
    <scope>NUCLEOTIDE SEQUENCE [LARGE SCALE GENOMIC DNA]</scope>
    <source>
        <strain evidence="3 4">SSB218315</strain>
    </source>
</reference>
<dbReference type="NCBIfam" id="TIGR00210">
    <property type="entry name" value="gltS"/>
    <property type="match status" value="1"/>
</dbReference>
<dbReference type="HAMAP" id="MF_02062">
    <property type="entry name" value="GltS"/>
    <property type="match status" value="1"/>
</dbReference>
<dbReference type="RefSeq" id="WP_088564760.1">
    <property type="nucleotide sequence ID" value="NZ_CP020946.1"/>
</dbReference>
<accession>A0A1Z3N6U1</accession>
<protein>
    <recommendedName>
        <fullName evidence="1 2">Sodium/glutamate symporter</fullName>
    </recommendedName>
</protein>
<feature type="transmembrane region" description="Helical" evidence="1">
    <location>
        <begin position="42"/>
        <end position="61"/>
    </location>
</feature>
<dbReference type="Pfam" id="PF03616">
    <property type="entry name" value="Glt_symporter"/>
    <property type="match status" value="1"/>
</dbReference>
<feature type="transmembrane region" description="Helical" evidence="1">
    <location>
        <begin position="212"/>
        <end position="234"/>
    </location>
</feature>
<dbReference type="InterPro" id="IPR004445">
    <property type="entry name" value="GltS"/>
</dbReference>
<keyword evidence="1" id="KW-0029">Amino-acid transport</keyword>
<organism evidence="3 4">
    <name type="scientific">Bdellovibrio bacteriovorus</name>
    <dbReference type="NCBI Taxonomy" id="959"/>
    <lineage>
        <taxon>Bacteria</taxon>
        <taxon>Pseudomonadati</taxon>
        <taxon>Bdellovibrionota</taxon>
        <taxon>Bdellovibrionia</taxon>
        <taxon>Bdellovibrionales</taxon>
        <taxon>Pseudobdellovibrionaceae</taxon>
        <taxon>Bdellovibrio</taxon>
    </lineage>
</organism>
<feature type="transmembrane region" description="Helical" evidence="1">
    <location>
        <begin position="269"/>
        <end position="289"/>
    </location>
</feature>
<keyword evidence="1" id="KW-0406">Ion transport</keyword>
<dbReference type="GO" id="GO:0005886">
    <property type="term" value="C:plasma membrane"/>
    <property type="evidence" value="ECO:0007669"/>
    <property type="project" value="UniProtKB-SubCell"/>
</dbReference>
<keyword evidence="1" id="KW-0915">Sodium</keyword>
<gene>
    <name evidence="3" type="ORF">B9G79_06195</name>
</gene>
<feature type="transmembrane region" description="Helical" evidence="1">
    <location>
        <begin position="68"/>
        <end position="86"/>
    </location>
</feature>
<dbReference type="GO" id="GO:0015501">
    <property type="term" value="F:glutamate:sodium symporter activity"/>
    <property type="evidence" value="ECO:0007669"/>
    <property type="project" value="UniProtKB-UniRule"/>
</dbReference>
<keyword evidence="1" id="KW-1003">Cell membrane</keyword>
<feature type="transmembrane region" description="Helical" evidence="1">
    <location>
        <begin position="240"/>
        <end position="257"/>
    </location>
</feature>
<keyword evidence="1" id="KW-0769">Symport</keyword>
<keyword evidence="1" id="KW-0472">Membrane</keyword>
<proteinExistence type="inferred from homology"/>
<keyword evidence="1" id="KW-1133">Transmembrane helix</keyword>
<dbReference type="AlphaFoldDB" id="A0A1Z3N6U1"/>
<keyword evidence="1" id="KW-0813">Transport</keyword>
<evidence type="ECO:0000313" key="3">
    <source>
        <dbReference type="EMBL" id="ASD63185.1"/>
    </source>
</evidence>
<dbReference type="EMBL" id="CP020946">
    <property type="protein sequence ID" value="ASD63185.1"/>
    <property type="molecule type" value="Genomic_DNA"/>
</dbReference>
<evidence type="ECO:0000256" key="2">
    <source>
        <dbReference type="NCBIfam" id="TIGR00210"/>
    </source>
</evidence>
<evidence type="ECO:0000313" key="4">
    <source>
        <dbReference type="Proteomes" id="UP000197003"/>
    </source>
</evidence>